<evidence type="ECO:0000313" key="2">
    <source>
        <dbReference type="EMBL" id="EFE66499.2"/>
    </source>
</evidence>
<evidence type="ECO:0000313" key="3">
    <source>
        <dbReference type="Proteomes" id="UP000003824"/>
    </source>
</evidence>
<protein>
    <submittedName>
        <fullName evidence="2">Predicted protein</fullName>
    </submittedName>
</protein>
<reference evidence="3" key="1">
    <citation type="submission" date="2008-12" db="EMBL/GenBank/DDBJ databases">
        <title>Annotation of Streptomyces ghanaensis ATCC 14672.</title>
        <authorList>
            <consortium name="The Broad Institute Genome Sequencing Platform"/>
            <consortium name="Broad Institute Microbial Sequencing Center"/>
            <person name="Fischbach M."/>
            <person name="Ward D."/>
            <person name="Young S."/>
            <person name="Kodira C.D."/>
            <person name="Zeng Q."/>
            <person name="Koehrsen M."/>
            <person name="Godfrey P."/>
            <person name="Alvarado L."/>
            <person name="Berlin A.M."/>
            <person name="Borenstein D."/>
            <person name="Chen Z."/>
            <person name="Engels R."/>
            <person name="Freedman E."/>
            <person name="Gellesch M."/>
            <person name="Goldberg J."/>
            <person name="Griggs A."/>
            <person name="Gujja S."/>
            <person name="Heiman D.I."/>
            <person name="Hepburn T.A."/>
            <person name="Howarth C."/>
            <person name="Jen D."/>
            <person name="Larson L."/>
            <person name="Lewis B."/>
            <person name="Mehta T."/>
            <person name="Park D."/>
            <person name="Pearson M."/>
            <person name="Roberts A."/>
            <person name="Saif S."/>
            <person name="Shea T.D."/>
            <person name="Shenoy N."/>
            <person name="Sisk P."/>
            <person name="Stolte C."/>
            <person name="Sykes S.N."/>
            <person name="Walk T."/>
            <person name="White J."/>
            <person name="Yandava C."/>
            <person name="Straight P."/>
            <person name="Clardy J."/>
            <person name="Hung D."/>
            <person name="Kolter R."/>
            <person name="Mekalanos J."/>
            <person name="Walker S."/>
            <person name="Walsh C.T."/>
            <person name="Wieland B.L.C."/>
            <person name="Ilzarbe M."/>
            <person name="Galagan J."/>
            <person name="Nusbaum C."/>
            <person name="Birren B."/>
        </authorList>
    </citation>
    <scope>NUCLEOTIDE SEQUENCE [LARGE SCALE GENOMIC DNA]</scope>
    <source>
        <strain evidence="3">ATCC 14672 / DSM 40746 / JCM 4963 / KCTC 9882 / NRRL B-12104 / FH 1290</strain>
    </source>
</reference>
<dbReference type="EMBL" id="DS999641">
    <property type="protein sequence ID" value="EFE66499.2"/>
    <property type="molecule type" value="Genomic_DNA"/>
</dbReference>
<gene>
    <name evidence="2" type="ORF">SSFG_01748</name>
</gene>
<accession>D5ZQT4</accession>
<organism evidence="2 3">
    <name type="scientific">Streptomyces viridosporus (strain ATCC 14672 / DSM 40746 / JCM 4963 / KCTC 9882 / NRRL B-12104 / FH 1290)</name>
    <name type="common">Streptomyces ghanaensis</name>
    <dbReference type="NCBI Taxonomy" id="566461"/>
    <lineage>
        <taxon>Bacteria</taxon>
        <taxon>Bacillati</taxon>
        <taxon>Actinomycetota</taxon>
        <taxon>Actinomycetes</taxon>
        <taxon>Kitasatosporales</taxon>
        <taxon>Streptomycetaceae</taxon>
        <taxon>Streptomyces</taxon>
    </lineage>
</organism>
<dbReference type="eggNOG" id="ENOG503243N">
    <property type="taxonomic scope" value="Bacteria"/>
</dbReference>
<dbReference type="Proteomes" id="UP000003824">
    <property type="component" value="Unassembled WGS sequence"/>
</dbReference>
<dbReference type="AlphaFoldDB" id="D5ZQT4"/>
<dbReference type="Pfam" id="PF19561">
    <property type="entry name" value="DUF6083"/>
    <property type="match status" value="1"/>
</dbReference>
<evidence type="ECO:0000256" key="1">
    <source>
        <dbReference type="SAM" id="MobiDB-lite"/>
    </source>
</evidence>
<sequence>MPTLEAMGDTHEPHLVPLPGPDAHHRPPAGTRRPWENVDQAQAALDGATGPEPPAPPLCPECGLAGERRPTHTGQHVLLEPGYTLPAHLVPGGDRWYLGGDGTAWNGGLDEPPPGATCRIPHRLACPGLTLDEIRPWRWLEAVREFNTDRARRKADEDGFPGALPDVG</sequence>
<proteinExistence type="predicted"/>
<feature type="region of interest" description="Disordered" evidence="1">
    <location>
        <begin position="1"/>
        <end position="34"/>
    </location>
</feature>
<name>D5ZQT4_STRV1</name>
<dbReference type="InterPro" id="IPR045729">
    <property type="entry name" value="DUF6083"/>
</dbReference>